<dbReference type="AlphaFoldDB" id="A0A372MGA9"/>
<organism evidence="1 2">
    <name type="scientific">Sphaerochaeta halotolerans</name>
    <dbReference type="NCBI Taxonomy" id="2293840"/>
    <lineage>
        <taxon>Bacteria</taxon>
        <taxon>Pseudomonadati</taxon>
        <taxon>Spirochaetota</taxon>
        <taxon>Spirochaetia</taxon>
        <taxon>Spirochaetales</taxon>
        <taxon>Sphaerochaetaceae</taxon>
        <taxon>Sphaerochaeta</taxon>
    </lineage>
</organism>
<keyword evidence="2" id="KW-1185">Reference proteome</keyword>
<dbReference type="InterPro" id="IPR032580">
    <property type="entry name" value="SatD"/>
</dbReference>
<proteinExistence type="predicted"/>
<evidence type="ECO:0000313" key="2">
    <source>
        <dbReference type="Proteomes" id="UP000264002"/>
    </source>
</evidence>
<sequence length="249" mass="28131">MDNRQHYAAIIADIIGSRTLTNRRQVQTKLQMVLQNINNYSFLGTYEQLIQTAPFSYTFPKPKQSNFIKDSIASSFTITLGDEFQGLLSDCSLAVPIVDYIEHHMWPVRIRFGIGIGEIHTEIIKDSPFGMDGPAYHIARDMLMQLKQSEKKHKEPYTTIRIGIADNEKLSLMLNMTFSLLSTLKAGWTDKQQKTLHTFMEAGQYNQMQTAALLGITQPTVNNALASAQFYTYLHTLAGITSILSEECV</sequence>
<accession>A0A372MGA9</accession>
<dbReference type="Proteomes" id="UP000264002">
    <property type="component" value="Unassembled WGS sequence"/>
</dbReference>
<name>A0A372MGA9_9SPIR</name>
<comment type="caution">
    <text evidence="1">The sequence shown here is derived from an EMBL/GenBank/DDBJ whole genome shotgun (WGS) entry which is preliminary data.</text>
</comment>
<reference evidence="1 2" key="2">
    <citation type="submission" date="2018-09" db="EMBL/GenBank/DDBJ databases">
        <title>Genome of Sphaerochaeta halotolerans strain 4-11.</title>
        <authorList>
            <person name="Nazina T.N."/>
            <person name="Sokolova D.S."/>
        </authorList>
    </citation>
    <scope>NUCLEOTIDE SEQUENCE [LARGE SCALE GENOMIC DNA]</scope>
    <source>
        <strain evidence="1 2">4-11</strain>
    </source>
</reference>
<protein>
    <recommendedName>
        <fullName evidence="3">SatD family (SatD)</fullName>
    </recommendedName>
</protein>
<gene>
    <name evidence="1" type="ORF">DYP60_10155</name>
</gene>
<reference evidence="2" key="1">
    <citation type="submission" date="2018-08" db="EMBL/GenBank/DDBJ databases">
        <authorList>
            <person name="Grouzdev D.S."/>
            <person name="Krutkina M.S."/>
        </authorList>
    </citation>
    <scope>NUCLEOTIDE SEQUENCE [LARGE SCALE GENOMIC DNA]</scope>
    <source>
        <strain evidence="2">4-11</strain>
    </source>
</reference>
<evidence type="ECO:0008006" key="3">
    <source>
        <dbReference type="Google" id="ProtNLM"/>
    </source>
</evidence>
<dbReference type="Pfam" id="PF16264">
    <property type="entry name" value="SatD"/>
    <property type="match status" value="1"/>
</dbReference>
<dbReference type="EMBL" id="QUWK01000010">
    <property type="protein sequence ID" value="RFU94326.1"/>
    <property type="molecule type" value="Genomic_DNA"/>
</dbReference>
<evidence type="ECO:0000313" key="1">
    <source>
        <dbReference type="EMBL" id="RFU94326.1"/>
    </source>
</evidence>
<dbReference type="RefSeq" id="WP_117330894.1">
    <property type="nucleotide sequence ID" value="NZ_QUWK01000010.1"/>
</dbReference>